<evidence type="ECO:0000313" key="2">
    <source>
        <dbReference type="Proteomes" id="UP001291623"/>
    </source>
</evidence>
<sequence length="78" mass="8996">MLFQDLVDFNSRVLILLRTWRNCTFAQIASSAELFHFRKSLIGGSSSVEIFFLFLLSIALSEQLLLNNQYRRPNANSL</sequence>
<dbReference type="AlphaFoldDB" id="A0AAE1VV21"/>
<evidence type="ECO:0000313" key="1">
    <source>
        <dbReference type="EMBL" id="KAK4374140.1"/>
    </source>
</evidence>
<name>A0AAE1VV21_9SOLA</name>
<dbReference type="EMBL" id="JAVYJV010000003">
    <property type="protein sequence ID" value="KAK4374140.1"/>
    <property type="molecule type" value="Genomic_DNA"/>
</dbReference>
<dbReference type="Proteomes" id="UP001291623">
    <property type="component" value="Unassembled WGS sequence"/>
</dbReference>
<proteinExistence type="predicted"/>
<reference evidence="1" key="1">
    <citation type="submission" date="2023-12" db="EMBL/GenBank/DDBJ databases">
        <title>Genome assembly of Anisodus tanguticus.</title>
        <authorList>
            <person name="Wang Y.-J."/>
        </authorList>
    </citation>
    <scope>NUCLEOTIDE SEQUENCE</scope>
    <source>
        <strain evidence="1">KB-2021</strain>
        <tissue evidence="1">Leaf</tissue>
    </source>
</reference>
<comment type="caution">
    <text evidence="1">The sequence shown here is derived from an EMBL/GenBank/DDBJ whole genome shotgun (WGS) entry which is preliminary data.</text>
</comment>
<keyword evidence="2" id="KW-1185">Reference proteome</keyword>
<organism evidence="1 2">
    <name type="scientific">Anisodus tanguticus</name>
    <dbReference type="NCBI Taxonomy" id="243964"/>
    <lineage>
        <taxon>Eukaryota</taxon>
        <taxon>Viridiplantae</taxon>
        <taxon>Streptophyta</taxon>
        <taxon>Embryophyta</taxon>
        <taxon>Tracheophyta</taxon>
        <taxon>Spermatophyta</taxon>
        <taxon>Magnoliopsida</taxon>
        <taxon>eudicotyledons</taxon>
        <taxon>Gunneridae</taxon>
        <taxon>Pentapetalae</taxon>
        <taxon>asterids</taxon>
        <taxon>lamiids</taxon>
        <taxon>Solanales</taxon>
        <taxon>Solanaceae</taxon>
        <taxon>Solanoideae</taxon>
        <taxon>Hyoscyameae</taxon>
        <taxon>Anisodus</taxon>
    </lineage>
</organism>
<gene>
    <name evidence="1" type="ORF">RND71_004817</name>
</gene>
<protein>
    <submittedName>
        <fullName evidence="1">Uncharacterized protein</fullName>
    </submittedName>
</protein>
<accession>A0AAE1VV21</accession>